<dbReference type="InterPro" id="IPR023985">
    <property type="entry name" value="SDR_subfam_1"/>
</dbReference>
<dbReference type="NCBIfam" id="NF009467">
    <property type="entry name" value="PRK12826.1-3"/>
    <property type="match status" value="1"/>
</dbReference>
<evidence type="ECO:0000313" key="5">
    <source>
        <dbReference type="EMBL" id="SEP20403.1"/>
    </source>
</evidence>
<dbReference type="PROSITE" id="PS00061">
    <property type="entry name" value="ADH_SHORT"/>
    <property type="match status" value="1"/>
</dbReference>
<dbReference type="InterPro" id="IPR020904">
    <property type="entry name" value="Sc_DH/Rdtase_CS"/>
</dbReference>
<evidence type="ECO:0000313" key="6">
    <source>
        <dbReference type="Proteomes" id="UP000198960"/>
    </source>
</evidence>
<dbReference type="OrthoDB" id="3542748at2"/>
<keyword evidence="2" id="KW-0560">Oxidoreductase</keyword>
<keyword evidence="3" id="KW-0520">NAD</keyword>
<dbReference type="InterPro" id="IPR002347">
    <property type="entry name" value="SDR_fam"/>
</dbReference>
<evidence type="ECO:0000256" key="3">
    <source>
        <dbReference type="ARBA" id="ARBA00023027"/>
    </source>
</evidence>
<reference evidence="6" key="1">
    <citation type="submission" date="2016-10" db="EMBL/GenBank/DDBJ databases">
        <authorList>
            <person name="Varghese N."/>
            <person name="Submissions S."/>
        </authorList>
    </citation>
    <scope>NUCLEOTIDE SEQUENCE [LARGE SCALE GENOMIC DNA]</scope>
    <source>
        <strain evidence="6">DSM 45413</strain>
    </source>
</reference>
<comment type="similarity">
    <text evidence="1 4">Belongs to the short-chain dehydrogenases/reductases (SDR) family.</text>
</comment>
<proteinExistence type="inferred from homology"/>
<dbReference type="InterPro" id="IPR036291">
    <property type="entry name" value="NAD(P)-bd_dom_sf"/>
</dbReference>
<dbReference type="PANTHER" id="PTHR24321:SF8">
    <property type="entry name" value="ESTRADIOL 17-BETA-DEHYDROGENASE 8-RELATED"/>
    <property type="match status" value="1"/>
</dbReference>
<dbReference type="NCBIfam" id="TIGR03971">
    <property type="entry name" value="SDR_subfam_1"/>
    <property type="match status" value="1"/>
</dbReference>
<evidence type="ECO:0000256" key="1">
    <source>
        <dbReference type="ARBA" id="ARBA00006484"/>
    </source>
</evidence>
<protein>
    <submittedName>
        <fullName evidence="5">(+)-trans-carveol dehydrogenase</fullName>
    </submittedName>
</protein>
<evidence type="ECO:0000256" key="4">
    <source>
        <dbReference type="RuleBase" id="RU000363"/>
    </source>
</evidence>
<dbReference type="Proteomes" id="UP000198960">
    <property type="component" value="Unassembled WGS sequence"/>
</dbReference>
<dbReference type="Gene3D" id="3.40.50.720">
    <property type="entry name" value="NAD(P)-binding Rossmann-like Domain"/>
    <property type="match status" value="1"/>
</dbReference>
<dbReference type="STRING" id="673521.SAMN05660991_03905"/>
<dbReference type="Pfam" id="PF00106">
    <property type="entry name" value="adh_short"/>
    <property type="match status" value="1"/>
</dbReference>
<dbReference type="AlphaFoldDB" id="A0A1H8VYQ0"/>
<name>A0A1H8VYQ0_9ACTN</name>
<dbReference type="GO" id="GO:0016491">
    <property type="term" value="F:oxidoreductase activity"/>
    <property type="evidence" value="ECO:0007669"/>
    <property type="project" value="UniProtKB-KW"/>
</dbReference>
<sequence length="275" mass="28636">MSGRMEGKVALVTGAARGQGRAHAVRLAQEGADVIAVDVCAGFDNTQYPAATKADLDETVRQVEALDRRIVAHVADIRDLAGLTAAVESGVAELGHLDVVVANAAIVVVAPYDQVTPAIWQEVIDVNLTGTWNTVMAAVPHLVAAGGGSIVLVSSVAGLKGLPFLVPYVAAKHGVVGLMRGFATELAKHRIRVNTLHPTATDTPMNHMESPEGAAHPIEADPKVAPMLWNHLLDLGPVGMVDPVDQSNGVLFLASDESRFVTGVTLPVDAGCSAF</sequence>
<organism evidence="5 6">
    <name type="scientific">Trujillonella endophytica</name>
    <dbReference type="NCBI Taxonomy" id="673521"/>
    <lineage>
        <taxon>Bacteria</taxon>
        <taxon>Bacillati</taxon>
        <taxon>Actinomycetota</taxon>
        <taxon>Actinomycetes</taxon>
        <taxon>Geodermatophilales</taxon>
        <taxon>Geodermatophilaceae</taxon>
        <taxon>Trujillonella</taxon>
    </lineage>
</organism>
<dbReference type="CDD" id="cd05233">
    <property type="entry name" value="SDR_c"/>
    <property type="match status" value="1"/>
</dbReference>
<dbReference type="PRINTS" id="PR00080">
    <property type="entry name" value="SDRFAMILY"/>
</dbReference>
<dbReference type="PRINTS" id="PR00081">
    <property type="entry name" value="GDHRDH"/>
</dbReference>
<dbReference type="EMBL" id="FOEE01000014">
    <property type="protein sequence ID" value="SEP20403.1"/>
    <property type="molecule type" value="Genomic_DNA"/>
</dbReference>
<evidence type="ECO:0000256" key="2">
    <source>
        <dbReference type="ARBA" id="ARBA00023002"/>
    </source>
</evidence>
<dbReference type="FunFam" id="3.40.50.720:FF:000084">
    <property type="entry name" value="Short-chain dehydrogenase reductase"/>
    <property type="match status" value="1"/>
</dbReference>
<gene>
    <name evidence="5" type="ORF">SAMN05660991_03905</name>
</gene>
<dbReference type="SUPFAM" id="SSF51735">
    <property type="entry name" value="NAD(P)-binding Rossmann-fold domains"/>
    <property type="match status" value="1"/>
</dbReference>
<dbReference type="PANTHER" id="PTHR24321">
    <property type="entry name" value="DEHYDROGENASES, SHORT CHAIN"/>
    <property type="match status" value="1"/>
</dbReference>
<keyword evidence="6" id="KW-1185">Reference proteome</keyword>
<accession>A0A1H8VYQ0</accession>
<dbReference type="RefSeq" id="WP_091947523.1">
    <property type="nucleotide sequence ID" value="NZ_FOEE01000014.1"/>
</dbReference>